<evidence type="ECO:0000259" key="11">
    <source>
        <dbReference type="Pfam" id="PF00294"/>
    </source>
</evidence>
<keyword evidence="7 10" id="KW-0418">Kinase</keyword>
<evidence type="ECO:0000256" key="6">
    <source>
        <dbReference type="ARBA" id="ARBA00022741"/>
    </source>
</evidence>
<gene>
    <name evidence="12" type="ORF">Ciccas_013986</name>
</gene>
<dbReference type="PROSITE" id="PS00584">
    <property type="entry name" value="PFKB_KINASES_2"/>
    <property type="match status" value="1"/>
</dbReference>
<evidence type="ECO:0000313" key="13">
    <source>
        <dbReference type="Proteomes" id="UP001626550"/>
    </source>
</evidence>
<keyword evidence="5 10" id="KW-0660">Purine salvage</keyword>
<comment type="pathway">
    <text evidence="1 10">Purine metabolism; AMP biosynthesis via salvage pathway; AMP from adenosine: step 1/1.</text>
</comment>
<keyword evidence="10" id="KW-0460">Magnesium</keyword>
<comment type="similarity">
    <text evidence="2 10">Belongs to the carbohydrate kinase PfkB family.</text>
</comment>
<comment type="function">
    <text evidence="10">ATP dependent phosphorylation of adenosine and other related nucleoside analogs to monophosphate derivatives.</text>
</comment>
<dbReference type="PANTHER" id="PTHR45769">
    <property type="entry name" value="ADENOSINE KINASE"/>
    <property type="match status" value="1"/>
</dbReference>
<evidence type="ECO:0000256" key="2">
    <source>
        <dbReference type="ARBA" id="ARBA00010688"/>
    </source>
</evidence>
<dbReference type="GO" id="GO:0005524">
    <property type="term" value="F:ATP binding"/>
    <property type="evidence" value="ECO:0007669"/>
    <property type="project" value="UniProtKB-UniRule"/>
</dbReference>
<dbReference type="InterPro" id="IPR011611">
    <property type="entry name" value="PfkB_dom"/>
</dbReference>
<keyword evidence="8 10" id="KW-0067">ATP-binding</keyword>
<accession>A0ABD2PLF0</accession>
<reference evidence="12 13" key="1">
    <citation type="submission" date="2024-11" db="EMBL/GenBank/DDBJ databases">
        <title>Adaptive evolution of stress response genes in parasites aligns with host niche diversity.</title>
        <authorList>
            <person name="Hahn C."/>
            <person name="Resl P."/>
        </authorList>
    </citation>
    <scope>NUCLEOTIDE SEQUENCE [LARGE SCALE GENOMIC DNA]</scope>
    <source>
        <strain evidence="12">EGGRZ-B1_66</strain>
        <tissue evidence="12">Body</tissue>
    </source>
</reference>
<dbReference type="GO" id="GO:0005634">
    <property type="term" value="C:nucleus"/>
    <property type="evidence" value="ECO:0007669"/>
    <property type="project" value="UniProtKB-SubCell"/>
</dbReference>
<dbReference type="GO" id="GO:0004001">
    <property type="term" value="F:adenosine kinase activity"/>
    <property type="evidence" value="ECO:0007669"/>
    <property type="project" value="UniProtKB-UniRule"/>
</dbReference>
<evidence type="ECO:0000256" key="4">
    <source>
        <dbReference type="ARBA" id="ARBA00022679"/>
    </source>
</evidence>
<protein>
    <recommendedName>
        <fullName evidence="3 10">Adenosine kinase</fullName>
        <shortName evidence="10">AK</shortName>
        <ecNumber evidence="3 10">2.7.1.20</ecNumber>
    </recommendedName>
    <alternativeName>
        <fullName evidence="10">Adenosine 5'-phosphotransferase</fullName>
    </alternativeName>
</protein>
<evidence type="ECO:0000256" key="10">
    <source>
        <dbReference type="RuleBase" id="RU368116"/>
    </source>
</evidence>
<dbReference type="Pfam" id="PF00294">
    <property type="entry name" value="PfkB"/>
    <property type="match status" value="1"/>
</dbReference>
<dbReference type="Proteomes" id="UP001626550">
    <property type="component" value="Unassembled WGS sequence"/>
</dbReference>
<keyword evidence="13" id="KW-1185">Reference proteome</keyword>
<keyword evidence="4 10" id="KW-0808">Transferase</keyword>
<dbReference type="GO" id="GO:0044209">
    <property type="term" value="P:AMP salvage"/>
    <property type="evidence" value="ECO:0007669"/>
    <property type="project" value="UniProtKB-UniRule"/>
</dbReference>
<dbReference type="Gene3D" id="3.40.1190.20">
    <property type="match status" value="1"/>
</dbReference>
<dbReference type="GO" id="GO:0006166">
    <property type="term" value="P:purine ribonucleoside salvage"/>
    <property type="evidence" value="ECO:0007669"/>
    <property type="project" value="UniProtKB-KW"/>
</dbReference>
<comment type="catalytic activity">
    <reaction evidence="10">
        <text>adenosine + ATP = AMP + ADP + H(+)</text>
        <dbReference type="Rhea" id="RHEA:20824"/>
        <dbReference type="ChEBI" id="CHEBI:15378"/>
        <dbReference type="ChEBI" id="CHEBI:16335"/>
        <dbReference type="ChEBI" id="CHEBI:30616"/>
        <dbReference type="ChEBI" id="CHEBI:456215"/>
        <dbReference type="ChEBI" id="CHEBI:456216"/>
        <dbReference type="EC" id="2.7.1.20"/>
    </reaction>
</comment>
<feature type="domain" description="Carbohydrate kinase PfkB" evidence="11">
    <location>
        <begin position="9"/>
        <end position="170"/>
    </location>
</feature>
<evidence type="ECO:0000256" key="9">
    <source>
        <dbReference type="PIRSR" id="PIRSR601805-1"/>
    </source>
</evidence>
<evidence type="ECO:0000256" key="5">
    <source>
        <dbReference type="ARBA" id="ARBA00022726"/>
    </source>
</evidence>
<comment type="subcellular location">
    <subcellularLocation>
        <location evidence="10">Nucleus</location>
    </subcellularLocation>
</comment>
<feature type="non-terminal residue" evidence="12">
    <location>
        <position position="1"/>
    </location>
</feature>
<dbReference type="AlphaFoldDB" id="A0ABD2PLF0"/>
<comment type="cofactor">
    <cofactor evidence="10">
        <name>Mg(2+)</name>
        <dbReference type="ChEBI" id="CHEBI:18420"/>
    </cofactor>
    <text evidence="10">Binds 3 Mg(2+) ions per subunit.</text>
</comment>
<dbReference type="CDD" id="cd01168">
    <property type="entry name" value="adenosine_kinase"/>
    <property type="match status" value="1"/>
</dbReference>
<evidence type="ECO:0000256" key="3">
    <source>
        <dbReference type="ARBA" id="ARBA00012119"/>
    </source>
</evidence>
<evidence type="ECO:0000256" key="1">
    <source>
        <dbReference type="ARBA" id="ARBA00004801"/>
    </source>
</evidence>
<feature type="active site" description="Proton acceptor" evidence="9">
    <location>
        <position position="134"/>
    </location>
</feature>
<keyword evidence="6 10" id="KW-0547">Nucleotide-binding</keyword>
<dbReference type="InterPro" id="IPR002173">
    <property type="entry name" value="Carboh/pur_kinase_PfkB_CS"/>
</dbReference>
<name>A0ABD2PLF0_9PLAT</name>
<evidence type="ECO:0000256" key="7">
    <source>
        <dbReference type="ARBA" id="ARBA00022777"/>
    </source>
</evidence>
<dbReference type="EMBL" id="JBJKFK010007214">
    <property type="protein sequence ID" value="KAL3307497.1"/>
    <property type="molecule type" value="Genomic_DNA"/>
</dbReference>
<evidence type="ECO:0000313" key="12">
    <source>
        <dbReference type="EMBL" id="KAL3307497.1"/>
    </source>
</evidence>
<dbReference type="PANTHER" id="PTHR45769:SF3">
    <property type="entry name" value="ADENOSINE KINASE"/>
    <property type="match status" value="1"/>
</dbReference>
<comment type="subunit">
    <text evidence="10">Monomer.</text>
</comment>
<sequence length="178" mass="19858">GYFLTSDVDTILRVAALSGKNEEKLMAFNLSAPFLSEFFTKQMEQVLPYVDILFGNREEASAFAKSKKIEDSAEAVCNYFCNLKRPDEMIHKQRIAIITNGKSAIVYQSGQTKGTYTVSPMDHQSIVDTNGAGDGFVAGFLYQFQQNKSLDDSIEMGIKCAKYVLRQSGFSLGDRDQF</sequence>
<comment type="caution">
    <text evidence="12">The sequence shown here is derived from an EMBL/GenBank/DDBJ whole genome shotgun (WGS) entry which is preliminary data.</text>
</comment>
<dbReference type="SUPFAM" id="SSF53613">
    <property type="entry name" value="Ribokinase-like"/>
    <property type="match status" value="1"/>
</dbReference>
<proteinExistence type="inferred from homology"/>
<dbReference type="InterPro" id="IPR029056">
    <property type="entry name" value="Ribokinase-like"/>
</dbReference>
<keyword evidence="10" id="KW-0539">Nucleus</keyword>
<dbReference type="InterPro" id="IPR001805">
    <property type="entry name" value="Adenokinase"/>
</dbReference>
<dbReference type="EC" id="2.7.1.20" evidence="3 10"/>
<organism evidence="12 13">
    <name type="scientific">Cichlidogyrus casuarinus</name>
    <dbReference type="NCBI Taxonomy" id="1844966"/>
    <lineage>
        <taxon>Eukaryota</taxon>
        <taxon>Metazoa</taxon>
        <taxon>Spiralia</taxon>
        <taxon>Lophotrochozoa</taxon>
        <taxon>Platyhelminthes</taxon>
        <taxon>Monogenea</taxon>
        <taxon>Monopisthocotylea</taxon>
        <taxon>Dactylogyridea</taxon>
        <taxon>Ancyrocephalidae</taxon>
        <taxon>Cichlidogyrus</taxon>
    </lineage>
</organism>
<evidence type="ECO:0000256" key="8">
    <source>
        <dbReference type="ARBA" id="ARBA00022840"/>
    </source>
</evidence>